<dbReference type="InterPro" id="IPR036388">
    <property type="entry name" value="WH-like_DNA-bd_sf"/>
</dbReference>
<keyword evidence="2" id="KW-0805">Transcription regulation</keyword>
<dbReference type="InterPro" id="IPR000847">
    <property type="entry name" value="LysR_HTH_N"/>
</dbReference>
<dbReference type="Pfam" id="PF03466">
    <property type="entry name" value="LysR_substrate"/>
    <property type="match status" value="1"/>
</dbReference>
<evidence type="ECO:0000259" key="5">
    <source>
        <dbReference type="PROSITE" id="PS50931"/>
    </source>
</evidence>
<dbReference type="RefSeq" id="WP_374831531.1">
    <property type="nucleotide sequence ID" value="NZ_JBHEEZ010000009.1"/>
</dbReference>
<dbReference type="Gene3D" id="3.40.190.10">
    <property type="entry name" value="Periplasmic binding protein-like II"/>
    <property type="match status" value="2"/>
</dbReference>
<dbReference type="InterPro" id="IPR005119">
    <property type="entry name" value="LysR_subst-bd"/>
</dbReference>
<reference evidence="7" key="1">
    <citation type="journal article" date="2019" name="Int. J. Syst. Evol. Microbiol.">
        <title>The Global Catalogue of Microorganisms (GCM) 10K type strain sequencing project: providing services to taxonomists for standard genome sequencing and annotation.</title>
        <authorList>
            <consortium name="The Broad Institute Genomics Platform"/>
            <consortium name="The Broad Institute Genome Sequencing Center for Infectious Disease"/>
            <person name="Wu L."/>
            <person name="Ma J."/>
        </authorList>
    </citation>
    <scope>NUCLEOTIDE SEQUENCE [LARGE SCALE GENOMIC DNA]</scope>
    <source>
        <strain evidence="7">CGMCC 1.15731</strain>
    </source>
</reference>
<evidence type="ECO:0000256" key="4">
    <source>
        <dbReference type="ARBA" id="ARBA00023163"/>
    </source>
</evidence>
<sequence length="295" mass="32309">MAASIRIPPLSSLRAFEAFCRHGLVREAADELSISHTVVSRHIQNLELYLGVKLVKKSGRNLILTPEGKKFSEQLIQAFGIMAHAVAGLQRGSNEVLHIACMAGFASRRLLGMLSDMEAALGISQVLLEPNLVGQGLLRGQADVELAYYETYEPLPGLRTEIFATPRIVPVASPAFMEKHGPVECLEDLVKLPLIHEKSTGLWQRWLRKAGLESVPPLTGVDLWHGNMTLDGARIGRGVALVSELIAAPSLQTGELVEVLPTNIHHGAYYITATNELWKSAKVKNLKKWLEATFG</sequence>
<dbReference type="EMBL" id="JBHSEL010000023">
    <property type="protein sequence ID" value="MFC4624021.1"/>
    <property type="molecule type" value="Genomic_DNA"/>
</dbReference>
<accession>A0ABV9H3F4</accession>
<evidence type="ECO:0000313" key="6">
    <source>
        <dbReference type="EMBL" id="MFC4624021.1"/>
    </source>
</evidence>
<gene>
    <name evidence="6" type="ORF">ACFO1V_02055</name>
</gene>
<organism evidence="6 7">
    <name type="scientific">Daeguia caeni</name>
    <dbReference type="NCBI Taxonomy" id="439612"/>
    <lineage>
        <taxon>Bacteria</taxon>
        <taxon>Pseudomonadati</taxon>
        <taxon>Pseudomonadota</taxon>
        <taxon>Alphaproteobacteria</taxon>
        <taxon>Hyphomicrobiales</taxon>
        <taxon>Brucellaceae</taxon>
        <taxon>Daeguia</taxon>
    </lineage>
</organism>
<protein>
    <submittedName>
        <fullName evidence="6">LysR substrate-binding domain-containing protein</fullName>
    </submittedName>
</protein>
<dbReference type="InterPro" id="IPR058163">
    <property type="entry name" value="LysR-type_TF_proteobact-type"/>
</dbReference>
<dbReference type="Gene3D" id="1.10.10.10">
    <property type="entry name" value="Winged helix-like DNA-binding domain superfamily/Winged helix DNA-binding domain"/>
    <property type="match status" value="1"/>
</dbReference>
<dbReference type="Proteomes" id="UP001596042">
    <property type="component" value="Unassembled WGS sequence"/>
</dbReference>
<feature type="domain" description="HTH lysR-type" evidence="5">
    <location>
        <begin position="8"/>
        <end position="65"/>
    </location>
</feature>
<name>A0ABV9H3F4_9HYPH</name>
<evidence type="ECO:0000256" key="2">
    <source>
        <dbReference type="ARBA" id="ARBA00023015"/>
    </source>
</evidence>
<dbReference type="PANTHER" id="PTHR30537">
    <property type="entry name" value="HTH-TYPE TRANSCRIPTIONAL REGULATOR"/>
    <property type="match status" value="1"/>
</dbReference>
<proteinExistence type="inferred from homology"/>
<dbReference type="Pfam" id="PF00126">
    <property type="entry name" value="HTH_1"/>
    <property type="match status" value="1"/>
</dbReference>
<evidence type="ECO:0000256" key="1">
    <source>
        <dbReference type="ARBA" id="ARBA00009437"/>
    </source>
</evidence>
<comment type="caution">
    <text evidence="6">The sequence shown here is derived from an EMBL/GenBank/DDBJ whole genome shotgun (WGS) entry which is preliminary data.</text>
</comment>
<dbReference type="PANTHER" id="PTHR30537:SF74">
    <property type="entry name" value="HTH-TYPE TRANSCRIPTIONAL REGULATOR TRPI"/>
    <property type="match status" value="1"/>
</dbReference>
<keyword evidence="7" id="KW-1185">Reference proteome</keyword>
<keyword evidence="4" id="KW-0804">Transcription</keyword>
<dbReference type="PROSITE" id="PS50931">
    <property type="entry name" value="HTH_LYSR"/>
    <property type="match status" value="1"/>
</dbReference>
<evidence type="ECO:0000313" key="7">
    <source>
        <dbReference type="Proteomes" id="UP001596042"/>
    </source>
</evidence>
<keyword evidence="3" id="KW-0238">DNA-binding</keyword>
<evidence type="ECO:0000256" key="3">
    <source>
        <dbReference type="ARBA" id="ARBA00023125"/>
    </source>
</evidence>
<dbReference type="InterPro" id="IPR036390">
    <property type="entry name" value="WH_DNA-bd_sf"/>
</dbReference>
<dbReference type="SUPFAM" id="SSF46785">
    <property type="entry name" value="Winged helix' DNA-binding domain"/>
    <property type="match status" value="1"/>
</dbReference>
<dbReference type="SUPFAM" id="SSF53850">
    <property type="entry name" value="Periplasmic binding protein-like II"/>
    <property type="match status" value="1"/>
</dbReference>
<comment type="similarity">
    <text evidence="1">Belongs to the LysR transcriptional regulatory family.</text>
</comment>